<accession>A0A8J6L5U5</accession>
<protein>
    <recommendedName>
        <fullName evidence="5">Sushi domain-containing protein</fullName>
    </recommendedName>
</protein>
<evidence type="ECO:0000313" key="7">
    <source>
        <dbReference type="Proteomes" id="UP000719412"/>
    </source>
</evidence>
<dbReference type="AlphaFoldDB" id="A0A8J6L5U5"/>
<gene>
    <name evidence="6" type="ORF">GEV33_010772</name>
</gene>
<evidence type="ECO:0000256" key="1">
    <source>
        <dbReference type="ARBA" id="ARBA00023157"/>
    </source>
</evidence>
<comment type="caution">
    <text evidence="2">Lacks conserved residue(s) required for the propagation of feature annotation.</text>
</comment>
<evidence type="ECO:0000313" key="6">
    <source>
        <dbReference type="EMBL" id="KAH0812019.1"/>
    </source>
</evidence>
<keyword evidence="4" id="KW-0472">Membrane</keyword>
<feature type="compositionally biased region" description="Basic and acidic residues" evidence="3">
    <location>
        <begin position="111"/>
        <end position="133"/>
    </location>
</feature>
<feature type="transmembrane region" description="Helical" evidence="4">
    <location>
        <begin position="413"/>
        <end position="431"/>
    </location>
</feature>
<keyword evidence="4" id="KW-1133">Transmembrane helix</keyword>
<dbReference type="InterPro" id="IPR000436">
    <property type="entry name" value="Sushi_SCR_CCP_dom"/>
</dbReference>
<dbReference type="PROSITE" id="PS50923">
    <property type="entry name" value="SUSHI"/>
    <property type="match status" value="1"/>
</dbReference>
<keyword evidence="2" id="KW-0768">Sushi</keyword>
<keyword evidence="4" id="KW-0812">Transmembrane</keyword>
<sequence length="515" mass="59299">MYNYIRCRELGLYKLLGTASPRCQNGVWSSRLPSCVPTTLLTNFTGCSADAVDKDTIGIGIGGTRRGIGGVSRFDCAPGMSLFPSTWFPRLDLDVSSGTISHRGLQRWGRGEREQEWEGRRREREGAGDDARTVRRSNTCGEMRERKRREWGEIWSEDGRKMDERIRKRRERIENERTTGDVTAMCFLTYTFVTCRDVIFFLSELHLFRLSLLSLRPCEEQRLPHDETNARTYRHFTENHLQFSPLAETQKAVLRKRCVFENRNALLQWGISADGLAPRRIAKKGVAKKGSVGDRGAGQLLRPSWYRKIFDSGIVVEESRDTATEYHLRRDRRIQSPTICIFLPEEVVVRSPLSLREFGPPVGISFVQFGSVWLCWDQSRPVLSCWVLSVLLYPVWICLVLLKLLVWFGPVETVWICWVLLALLVLSNTDCRLPTTDYRLPIIDCRLPISDYRLPTADYRLSIADCRLPSFVVLTSHHPHLVQFVILKDSRSELQISDNNLNHRERQHGGKSLHF</sequence>
<keyword evidence="1" id="KW-1015">Disulfide bond</keyword>
<name>A0A8J6L5U5_TENMO</name>
<feature type="domain" description="Sushi" evidence="5">
    <location>
        <begin position="1"/>
        <end position="37"/>
    </location>
</feature>
<evidence type="ECO:0000256" key="3">
    <source>
        <dbReference type="SAM" id="MobiDB-lite"/>
    </source>
</evidence>
<feature type="region of interest" description="Disordered" evidence="3">
    <location>
        <begin position="111"/>
        <end position="134"/>
    </location>
</feature>
<dbReference type="Proteomes" id="UP000719412">
    <property type="component" value="Unassembled WGS sequence"/>
</dbReference>
<keyword evidence="7" id="KW-1185">Reference proteome</keyword>
<reference evidence="6" key="2">
    <citation type="submission" date="2021-08" db="EMBL/GenBank/DDBJ databases">
        <authorList>
            <person name="Eriksson T."/>
        </authorList>
    </citation>
    <scope>NUCLEOTIDE SEQUENCE</scope>
    <source>
        <strain evidence="6">Stoneville</strain>
        <tissue evidence="6">Whole head</tissue>
    </source>
</reference>
<evidence type="ECO:0000259" key="5">
    <source>
        <dbReference type="PROSITE" id="PS50923"/>
    </source>
</evidence>
<evidence type="ECO:0000256" key="2">
    <source>
        <dbReference type="PROSITE-ProRule" id="PRU00302"/>
    </source>
</evidence>
<proteinExistence type="predicted"/>
<organism evidence="6 7">
    <name type="scientific">Tenebrio molitor</name>
    <name type="common">Yellow mealworm beetle</name>
    <dbReference type="NCBI Taxonomy" id="7067"/>
    <lineage>
        <taxon>Eukaryota</taxon>
        <taxon>Metazoa</taxon>
        <taxon>Ecdysozoa</taxon>
        <taxon>Arthropoda</taxon>
        <taxon>Hexapoda</taxon>
        <taxon>Insecta</taxon>
        <taxon>Pterygota</taxon>
        <taxon>Neoptera</taxon>
        <taxon>Endopterygota</taxon>
        <taxon>Coleoptera</taxon>
        <taxon>Polyphaga</taxon>
        <taxon>Cucujiformia</taxon>
        <taxon>Tenebrionidae</taxon>
        <taxon>Tenebrio</taxon>
    </lineage>
</organism>
<evidence type="ECO:0000256" key="4">
    <source>
        <dbReference type="SAM" id="Phobius"/>
    </source>
</evidence>
<dbReference type="EMBL" id="JABDTM020026366">
    <property type="protein sequence ID" value="KAH0812019.1"/>
    <property type="molecule type" value="Genomic_DNA"/>
</dbReference>
<reference evidence="6" key="1">
    <citation type="journal article" date="2020" name="J Insects Food Feed">
        <title>The yellow mealworm (Tenebrio molitor) genome: a resource for the emerging insects as food and feed industry.</title>
        <authorList>
            <person name="Eriksson T."/>
            <person name="Andere A."/>
            <person name="Kelstrup H."/>
            <person name="Emery V."/>
            <person name="Picard C."/>
        </authorList>
    </citation>
    <scope>NUCLEOTIDE SEQUENCE</scope>
    <source>
        <strain evidence="6">Stoneville</strain>
        <tissue evidence="6">Whole head</tissue>
    </source>
</reference>
<comment type="caution">
    <text evidence="6">The sequence shown here is derived from an EMBL/GenBank/DDBJ whole genome shotgun (WGS) entry which is preliminary data.</text>
</comment>